<dbReference type="Proteomes" id="UP000688947">
    <property type="component" value="Unassembled WGS sequence"/>
</dbReference>
<comment type="caution">
    <text evidence="2">The sequence shown here is derived from an EMBL/GenBank/DDBJ whole genome shotgun (WGS) entry which is preliminary data.</text>
</comment>
<feature type="chain" id="PRO_5035929982" description="RxLR effector protein" evidence="1">
    <location>
        <begin position="21"/>
        <end position="61"/>
    </location>
</feature>
<evidence type="ECO:0000256" key="1">
    <source>
        <dbReference type="SAM" id="SignalP"/>
    </source>
</evidence>
<accession>A0A8T1U6R5</accession>
<evidence type="ECO:0008006" key="4">
    <source>
        <dbReference type="Google" id="ProtNLM"/>
    </source>
</evidence>
<organism evidence="2 3">
    <name type="scientific">Phytophthora cactorum</name>
    <dbReference type="NCBI Taxonomy" id="29920"/>
    <lineage>
        <taxon>Eukaryota</taxon>
        <taxon>Sar</taxon>
        <taxon>Stramenopiles</taxon>
        <taxon>Oomycota</taxon>
        <taxon>Peronosporomycetes</taxon>
        <taxon>Peronosporales</taxon>
        <taxon>Peronosporaceae</taxon>
        <taxon>Phytophthora</taxon>
    </lineage>
</organism>
<protein>
    <recommendedName>
        <fullName evidence="4">RxLR effector protein</fullName>
    </recommendedName>
</protein>
<gene>
    <name evidence="2" type="ORF">JG687_00012337</name>
</gene>
<feature type="signal peptide" evidence="1">
    <location>
        <begin position="1"/>
        <end position="20"/>
    </location>
</feature>
<sequence>MRLYNVFLVAVAALITATHGLPTAAVNEQAQLSTMAARDSASIIRSLVESDGDNAKQVAGC</sequence>
<evidence type="ECO:0000313" key="3">
    <source>
        <dbReference type="Proteomes" id="UP000688947"/>
    </source>
</evidence>
<reference evidence="2" key="1">
    <citation type="submission" date="2021-01" db="EMBL/GenBank/DDBJ databases">
        <title>Phytophthora aleatoria, a newly-described species from Pinus radiata is distinct from Phytophthora cactorum isolates based on comparative genomics.</title>
        <authorList>
            <person name="Mcdougal R."/>
            <person name="Panda P."/>
            <person name="Williams N."/>
            <person name="Studholme D.J."/>
        </authorList>
    </citation>
    <scope>NUCLEOTIDE SEQUENCE</scope>
    <source>
        <strain evidence="2">NZFS 3830</strain>
    </source>
</reference>
<proteinExistence type="predicted"/>
<name>A0A8T1U6R5_9STRA</name>
<evidence type="ECO:0000313" key="2">
    <source>
        <dbReference type="EMBL" id="KAG6953541.1"/>
    </source>
</evidence>
<keyword evidence="1" id="KW-0732">Signal</keyword>
<dbReference type="AlphaFoldDB" id="A0A8T1U6R5"/>
<dbReference type="EMBL" id="JAENGZ010000818">
    <property type="protein sequence ID" value="KAG6953541.1"/>
    <property type="molecule type" value="Genomic_DNA"/>
</dbReference>